<dbReference type="PANTHER" id="PTHR43811">
    <property type="entry name" value="FKBP-TYPE PEPTIDYL-PROLYL CIS-TRANS ISOMERASE FKPA"/>
    <property type="match status" value="1"/>
</dbReference>
<dbReference type="SUPFAM" id="SSF54534">
    <property type="entry name" value="FKBP-like"/>
    <property type="match status" value="1"/>
</dbReference>
<keyword evidence="10" id="KW-1185">Reference proteome</keyword>
<name>A0A5B9QYR2_9BACT</name>
<dbReference type="Gene3D" id="1.10.287.460">
    <property type="entry name" value="Peptidyl-prolyl cis-trans isomerase, FKBP-type, N-terminal domain"/>
    <property type="match status" value="1"/>
</dbReference>
<dbReference type="Proteomes" id="UP000325286">
    <property type="component" value="Chromosome"/>
</dbReference>
<dbReference type="PANTHER" id="PTHR43811:SF19">
    <property type="entry name" value="39 KDA FK506-BINDING NUCLEAR PROTEIN"/>
    <property type="match status" value="1"/>
</dbReference>
<gene>
    <name evidence="9" type="primary">mip</name>
    <name evidence="9" type="ORF">UC8_11020</name>
</gene>
<evidence type="ECO:0000313" key="9">
    <source>
        <dbReference type="EMBL" id="QEG39141.1"/>
    </source>
</evidence>
<dbReference type="Pfam" id="PF00254">
    <property type="entry name" value="FKBP_C"/>
    <property type="match status" value="1"/>
</dbReference>
<keyword evidence="7" id="KW-0732">Signal</keyword>
<keyword evidence="3 5" id="KW-0697">Rotamase</keyword>
<evidence type="ECO:0000313" key="10">
    <source>
        <dbReference type="Proteomes" id="UP000325286"/>
    </source>
</evidence>
<dbReference type="FunFam" id="3.10.50.40:FF:000006">
    <property type="entry name" value="Peptidyl-prolyl cis-trans isomerase"/>
    <property type="match status" value="1"/>
</dbReference>
<dbReference type="EC" id="5.2.1.8" evidence="6"/>
<dbReference type="GO" id="GO:0006457">
    <property type="term" value="P:protein folding"/>
    <property type="evidence" value="ECO:0007669"/>
    <property type="project" value="InterPro"/>
</dbReference>
<evidence type="ECO:0000256" key="5">
    <source>
        <dbReference type="PROSITE-ProRule" id="PRU00277"/>
    </source>
</evidence>
<evidence type="ECO:0000256" key="2">
    <source>
        <dbReference type="ARBA" id="ARBA00006577"/>
    </source>
</evidence>
<evidence type="ECO:0000259" key="8">
    <source>
        <dbReference type="PROSITE" id="PS50059"/>
    </source>
</evidence>
<dbReference type="AlphaFoldDB" id="A0A5B9QYR2"/>
<evidence type="ECO:0000256" key="3">
    <source>
        <dbReference type="ARBA" id="ARBA00023110"/>
    </source>
</evidence>
<dbReference type="KEGG" id="rul:UC8_11020"/>
<protein>
    <recommendedName>
        <fullName evidence="6">Peptidyl-prolyl cis-trans isomerase</fullName>
        <ecNumber evidence="6">5.2.1.8</ecNumber>
    </recommendedName>
</protein>
<organism evidence="9 10">
    <name type="scientific">Roseimaritima ulvae</name>
    <dbReference type="NCBI Taxonomy" id="980254"/>
    <lineage>
        <taxon>Bacteria</taxon>
        <taxon>Pseudomonadati</taxon>
        <taxon>Planctomycetota</taxon>
        <taxon>Planctomycetia</taxon>
        <taxon>Pirellulales</taxon>
        <taxon>Pirellulaceae</taxon>
        <taxon>Roseimaritima</taxon>
    </lineage>
</organism>
<comment type="similarity">
    <text evidence="2 6">Belongs to the FKBP-type PPIase family.</text>
</comment>
<dbReference type="GO" id="GO:0003755">
    <property type="term" value="F:peptidyl-prolyl cis-trans isomerase activity"/>
    <property type="evidence" value="ECO:0007669"/>
    <property type="project" value="UniProtKB-UniRule"/>
</dbReference>
<feature type="chain" id="PRO_5022834751" description="Peptidyl-prolyl cis-trans isomerase" evidence="7">
    <location>
        <begin position="28"/>
        <end position="251"/>
    </location>
</feature>
<dbReference type="InterPro" id="IPR046357">
    <property type="entry name" value="PPIase_dom_sf"/>
</dbReference>
<dbReference type="EMBL" id="CP042914">
    <property type="protein sequence ID" value="QEG39141.1"/>
    <property type="molecule type" value="Genomic_DNA"/>
</dbReference>
<dbReference type="InterPro" id="IPR036944">
    <property type="entry name" value="PPIase_FKBP_N_sf"/>
</dbReference>
<evidence type="ECO:0000256" key="6">
    <source>
        <dbReference type="RuleBase" id="RU003915"/>
    </source>
</evidence>
<evidence type="ECO:0000256" key="1">
    <source>
        <dbReference type="ARBA" id="ARBA00000971"/>
    </source>
</evidence>
<proteinExistence type="inferred from homology"/>
<dbReference type="InterPro" id="IPR000774">
    <property type="entry name" value="PPIase_FKBP_N"/>
</dbReference>
<feature type="domain" description="PPIase FKBP-type" evidence="8">
    <location>
        <begin position="158"/>
        <end position="250"/>
    </location>
</feature>
<feature type="signal peptide" evidence="7">
    <location>
        <begin position="1"/>
        <end position="27"/>
    </location>
</feature>
<sequence precursor="true">MKMQLWHVAKVVCVVALLAGVSRPALGQDSEAPQGDQQMKEIGYFLGVSIGQQMSNQGFQPGDFDLDSVKAGLKDSLAGKDPEMSDEAIQKTAQAIEGILRARQEKKAQDMQSAAAANLEKSELFLAENLKKEGVKQIVEGLQYQSLSSGDGESPTAANTVRVHYTGTLINGKVFDSSVERGQPAEFQVGGVIKGWQTALKEMKVGDKWKLFIHPNLAYGTRGTPAPPGGEPAIGPNEALIFEVELLDIVD</sequence>
<dbReference type="RefSeq" id="WP_238388952.1">
    <property type="nucleotide sequence ID" value="NZ_CP042914.1"/>
</dbReference>
<dbReference type="Gene3D" id="3.10.50.40">
    <property type="match status" value="1"/>
</dbReference>
<keyword evidence="4 5" id="KW-0413">Isomerase</keyword>
<evidence type="ECO:0000256" key="4">
    <source>
        <dbReference type="ARBA" id="ARBA00023235"/>
    </source>
</evidence>
<evidence type="ECO:0000256" key="7">
    <source>
        <dbReference type="SAM" id="SignalP"/>
    </source>
</evidence>
<accession>A0A5B9QYR2</accession>
<comment type="catalytic activity">
    <reaction evidence="1 5 6">
        <text>[protein]-peptidylproline (omega=180) = [protein]-peptidylproline (omega=0)</text>
        <dbReference type="Rhea" id="RHEA:16237"/>
        <dbReference type="Rhea" id="RHEA-COMP:10747"/>
        <dbReference type="Rhea" id="RHEA-COMP:10748"/>
        <dbReference type="ChEBI" id="CHEBI:83833"/>
        <dbReference type="ChEBI" id="CHEBI:83834"/>
        <dbReference type="EC" id="5.2.1.8"/>
    </reaction>
</comment>
<dbReference type="PROSITE" id="PS50059">
    <property type="entry name" value="FKBP_PPIASE"/>
    <property type="match status" value="1"/>
</dbReference>
<dbReference type="Pfam" id="PF01346">
    <property type="entry name" value="FKBP_N"/>
    <property type="match status" value="1"/>
</dbReference>
<dbReference type="InterPro" id="IPR001179">
    <property type="entry name" value="PPIase_FKBP_dom"/>
</dbReference>
<reference evidence="9 10" key="1">
    <citation type="submission" date="2019-08" db="EMBL/GenBank/DDBJ databases">
        <title>Deep-cultivation of Planctomycetes and their phenomic and genomic characterization uncovers novel biology.</title>
        <authorList>
            <person name="Wiegand S."/>
            <person name="Jogler M."/>
            <person name="Boedeker C."/>
            <person name="Pinto D."/>
            <person name="Vollmers J."/>
            <person name="Rivas-Marin E."/>
            <person name="Kohn T."/>
            <person name="Peeters S.H."/>
            <person name="Heuer A."/>
            <person name="Rast P."/>
            <person name="Oberbeckmann S."/>
            <person name="Bunk B."/>
            <person name="Jeske O."/>
            <person name="Meyerdierks A."/>
            <person name="Storesund J.E."/>
            <person name="Kallscheuer N."/>
            <person name="Luecker S."/>
            <person name="Lage O.M."/>
            <person name="Pohl T."/>
            <person name="Merkel B.J."/>
            <person name="Hornburger P."/>
            <person name="Mueller R.-W."/>
            <person name="Bruemmer F."/>
            <person name="Labrenz M."/>
            <person name="Spormann A.M."/>
            <person name="Op den Camp H."/>
            <person name="Overmann J."/>
            <person name="Amann R."/>
            <person name="Jetten M.S.M."/>
            <person name="Mascher T."/>
            <person name="Medema M.H."/>
            <person name="Devos D.P."/>
            <person name="Kaster A.-K."/>
            <person name="Ovreas L."/>
            <person name="Rohde M."/>
            <person name="Galperin M.Y."/>
            <person name="Jogler C."/>
        </authorList>
    </citation>
    <scope>NUCLEOTIDE SEQUENCE [LARGE SCALE GENOMIC DNA]</scope>
    <source>
        <strain evidence="9 10">UC8</strain>
    </source>
</reference>